<dbReference type="InterPro" id="IPR007690">
    <property type="entry name" value="T2SS_GspM"/>
</dbReference>
<evidence type="ECO:0000256" key="10">
    <source>
        <dbReference type="PIRNR" id="PIRNR006291"/>
    </source>
</evidence>
<dbReference type="InterPro" id="IPR023229">
    <property type="entry name" value="T2SS_M_periplasmic_sf"/>
</dbReference>
<keyword evidence="7 10" id="KW-0653">Protein transport</keyword>
<sequence length="169" mass="19276">MANIIGPLKGQLKQWWNSITQREQRLVIVAVICLVVGILYWGFYQPLNQRIASAQARVHSEKQLLAWVADKADHIVALRKQGGRSARLEPLNRVVANSSGEFKIRLIRVQPRGEDKMQVWVQPLPFSQLLNWIAFLKEKQGISVEYLDIDKGSVPGMVEVKRLQLKRGV</sequence>
<dbReference type="RefSeq" id="WP_123017099.1">
    <property type="nucleotide sequence ID" value="NZ_AP024911.1"/>
</dbReference>
<keyword evidence="6 11" id="KW-0812">Transmembrane</keyword>
<proteinExistence type="inferred from homology"/>
<evidence type="ECO:0000256" key="7">
    <source>
        <dbReference type="ARBA" id="ARBA00022927"/>
    </source>
</evidence>
<evidence type="ECO:0000256" key="6">
    <source>
        <dbReference type="ARBA" id="ARBA00022692"/>
    </source>
</evidence>
<evidence type="ECO:0000313" key="13">
    <source>
        <dbReference type="Proteomes" id="UP001595384"/>
    </source>
</evidence>
<keyword evidence="9 10" id="KW-0472">Membrane</keyword>
<keyword evidence="4 10" id="KW-1003">Cell membrane</keyword>
<dbReference type="PIRSF" id="PIRSF006291">
    <property type="entry name" value="GspM"/>
    <property type="match status" value="1"/>
</dbReference>
<evidence type="ECO:0000256" key="8">
    <source>
        <dbReference type="ARBA" id="ARBA00022989"/>
    </source>
</evidence>
<gene>
    <name evidence="12" type="ORF">ACFODT_04130</name>
</gene>
<dbReference type="Pfam" id="PF04612">
    <property type="entry name" value="T2SSM"/>
    <property type="match status" value="1"/>
</dbReference>
<evidence type="ECO:0000256" key="5">
    <source>
        <dbReference type="ARBA" id="ARBA00022519"/>
    </source>
</evidence>
<accession>A0ABV7C4R6</accession>
<reference evidence="13" key="1">
    <citation type="journal article" date="2019" name="Int. J. Syst. Evol. Microbiol.">
        <title>The Global Catalogue of Microorganisms (GCM) 10K type strain sequencing project: providing services to taxonomists for standard genome sequencing and annotation.</title>
        <authorList>
            <consortium name="The Broad Institute Genomics Platform"/>
            <consortium name="The Broad Institute Genome Sequencing Center for Infectious Disease"/>
            <person name="Wu L."/>
            <person name="Ma J."/>
        </authorList>
    </citation>
    <scope>NUCLEOTIDE SEQUENCE [LARGE SCALE GENOMIC DNA]</scope>
    <source>
        <strain evidence="13">KCTC 62784</strain>
    </source>
</reference>
<protein>
    <recommendedName>
        <fullName evidence="10">Type II secretion system protein M</fullName>
        <shortName evidence="10">T2SS protein M</shortName>
    </recommendedName>
    <alternativeName>
        <fullName evidence="10">General secretion pathway protein M</fullName>
    </alternativeName>
</protein>
<name>A0ABV7C4R6_9VIBR</name>
<keyword evidence="8 11" id="KW-1133">Transmembrane helix</keyword>
<comment type="function">
    <text evidence="10">Inner membrane component of the type II secretion system required for the energy-dependent secretion of extracellular factors such as proteases and toxins from the periplasm.</text>
</comment>
<keyword evidence="5 10" id="KW-0997">Cell inner membrane</keyword>
<evidence type="ECO:0000256" key="9">
    <source>
        <dbReference type="ARBA" id="ARBA00023136"/>
    </source>
</evidence>
<evidence type="ECO:0000256" key="2">
    <source>
        <dbReference type="ARBA" id="ARBA00010637"/>
    </source>
</evidence>
<comment type="similarity">
    <text evidence="2 10">Belongs to the GSP M family.</text>
</comment>
<evidence type="ECO:0000313" key="12">
    <source>
        <dbReference type="EMBL" id="MFC3023017.1"/>
    </source>
</evidence>
<evidence type="ECO:0000256" key="4">
    <source>
        <dbReference type="ARBA" id="ARBA00022475"/>
    </source>
</evidence>
<organism evidence="12 13">
    <name type="scientific">Vibrio zhugei</name>
    <dbReference type="NCBI Taxonomy" id="2479546"/>
    <lineage>
        <taxon>Bacteria</taxon>
        <taxon>Pseudomonadati</taxon>
        <taxon>Pseudomonadota</taxon>
        <taxon>Gammaproteobacteria</taxon>
        <taxon>Vibrionales</taxon>
        <taxon>Vibrionaceae</taxon>
        <taxon>Vibrio</taxon>
    </lineage>
</organism>
<feature type="transmembrane region" description="Helical" evidence="11">
    <location>
        <begin position="26"/>
        <end position="44"/>
    </location>
</feature>
<evidence type="ECO:0000256" key="11">
    <source>
        <dbReference type="SAM" id="Phobius"/>
    </source>
</evidence>
<dbReference type="EMBL" id="JBHRSE010000030">
    <property type="protein sequence ID" value="MFC3023017.1"/>
    <property type="molecule type" value="Genomic_DNA"/>
</dbReference>
<dbReference type="SUPFAM" id="SSF103054">
    <property type="entry name" value="General secretion pathway protein M, EpsM"/>
    <property type="match status" value="1"/>
</dbReference>
<comment type="caution">
    <text evidence="12">The sequence shown here is derived from an EMBL/GenBank/DDBJ whole genome shotgun (WGS) entry which is preliminary data.</text>
</comment>
<keyword evidence="13" id="KW-1185">Reference proteome</keyword>
<evidence type="ECO:0000256" key="1">
    <source>
        <dbReference type="ARBA" id="ARBA00004377"/>
    </source>
</evidence>
<keyword evidence="3 10" id="KW-0813">Transport</keyword>
<comment type="subcellular location">
    <subcellularLocation>
        <location evidence="1">Cell inner membrane</location>
        <topology evidence="1">Single-pass membrane protein</topology>
    </subcellularLocation>
</comment>
<evidence type="ECO:0000256" key="3">
    <source>
        <dbReference type="ARBA" id="ARBA00022448"/>
    </source>
</evidence>
<dbReference type="Gene3D" id="3.30.1360.100">
    <property type="entry name" value="General secretion pathway protein M, EpsM"/>
    <property type="match status" value="1"/>
</dbReference>
<dbReference type="Proteomes" id="UP001595384">
    <property type="component" value="Unassembled WGS sequence"/>
</dbReference>